<dbReference type="AlphaFoldDB" id="A0A0E9WVX6"/>
<reference evidence="1" key="1">
    <citation type="submission" date="2014-11" db="EMBL/GenBank/DDBJ databases">
        <authorList>
            <person name="Amaro Gonzalez C."/>
        </authorList>
    </citation>
    <scope>NUCLEOTIDE SEQUENCE</scope>
</reference>
<reference evidence="1" key="2">
    <citation type="journal article" date="2015" name="Fish Shellfish Immunol.">
        <title>Early steps in the European eel (Anguilla anguilla)-Vibrio vulnificus interaction in the gills: Role of the RtxA13 toxin.</title>
        <authorList>
            <person name="Callol A."/>
            <person name="Pajuelo D."/>
            <person name="Ebbesson L."/>
            <person name="Teles M."/>
            <person name="MacKenzie S."/>
            <person name="Amaro C."/>
        </authorList>
    </citation>
    <scope>NUCLEOTIDE SEQUENCE</scope>
</reference>
<proteinExistence type="predicted"/>
<organism evidence="1">
    <name type="scientific">Anguilla anguilla</name>
    <name type="common">European freshwater eel</name>
    <name type="synonym">Muraena anguilla</name>
    <dbReference type="NCBI Taxonomy" id="7936"/>
    <lineage>
        <taxon>Eukaryota</taxon>
        <taxon>Metazoa</taxon>
        <taxon>Chordata</taxon>
        <taxon>Craniata</taxon>
        <taxon>Vertebrata</taxon>
        <taxon>Euteleostomi</taxon>
        <taxon>Actinopterygii</taxon>
        <taxon>Neopterygii</taxon>
        <taxon>Teleostei</taxon>
        <taxon>Anguilliformes</taxon>
        <taxon>Anguillidae</taxon>
        <taxon>Anguilla</taxon>
    </lineage>
</organism>
<name>A0A0E9WVX6_ANGAN</name>
<protein>
    <submittedName>
        <fullName evidence="1">Uncharacterized protein</fullName>
    </submittedName>
</protein>
<sequence>MSINQKKGIPHNLRMSCLILFFIFIFLQQMTFSLQCIAKELIVFMKDICPLFKRQT</sequence>
<dbReference type="EMBL" id="GBXM01014919">
    <property type="protein sequence ID" value="JAH93658.1"/>
    <property type="molecule type" value="Transcribed_RNA"/>
</dbReference>
<evidence type="ECO:0000313" key="1">
    <source>
        <dbReference type="EMBL" id="JAH93658.1"/>
    </source>
</evidence>
<accession>A0A0E9WVX6</accession>